<protein>
    <submittedName>
        <fullName evidence="2">AlNc14C158G7704 protein</fullName>
    </submittedName>
</protein>
<proteinExistence type="predicted"/>
<dbReference type="EMBL" id="FR824203">
    <property type="protein sequence ID" value="CCA22547.1"/>
    <property type="molecule type" value="Genomic_DNA"/>
</dbReference>
<gene>
    <name evidence="2" type="primary">AlNc14C158G7704</name>
    <name evidence="2" type="ORF">ALNC14_086900</name>
</gene>
<evidence type="ECO:0000256" key="1">
    <source>
        <dbReference type="SAM" id="Phobius"/>
    </source>
</evidence>
<sequence>MCCHSSYSNMAQYTFQWICTIPFFINVNMISLLSTGLVSYSLVFQYHHENSVYKGDPQEKVENNEGIGNEITVDK</sequence>
<keyword evidence="1" id="KW-0812">Transmembrane</keyword>
<keyword evidence="1" id="KW-0472">Membrane</keyword>
<reference evidence="2" key="2">
    <citation type="submission" date="2011-02" db="EMBL/GenBank/DDBJ databases">
        <authorList>
            <person name="MacLean D."/>
        </authorList>
    </citation>
    <scope>NUCLEOTIDE SEQUENCE</scope>
</reference>
<name>F0WML5_9STRA</name>
<feature type="transmembrane region" description="Helical" evidence="1">
    <location>
        <begin position="15"/>
        <end position="44"/>
    </location>
</feature>
<dbReference type="HOGENOM" id="CLU_2692928_0_0_1"/>
<accession>F0WML5</accession>
<dbReference type="AlphaFoldDB" id="F0WML5"/>
<keyword evidence="1" id="KW-1133">Transmembrane helix</keyword>
<evidence type="ECO:0000313" key="2">
    <source>
        <dbReference type="EMBL" id="CCA22547.1"/>
    </source>
</evidence>
<reference evidence="2" key="1">
    <citation type="journal article" date="2011" name="PLoS Biol.">
        <title>Gene gain and loss during evolution of obligate parasitism in the white rust pathogen of Arabidopsis thaliana.</title>
        <authorList>
            <person name="Kemen E."/>
            <person name="Gardiner A."/>
            <person name="Schultz-Larsen T."/>
            <person name="Kemen A.C."/>
            <person name="Balmuth A.L."/>
            <person name="Robert-Seilaniantz A."/>
            <person name="Bailey K."/>
            <person name="Holub E."/>
            <person name="Studholme D.J."/>
            <person name="Maclean D."/>
            <person name="Jones J.D."/>
        </authorList>
    </citation>
    <scope>NUCLEOTIDE SEQUENCE</scope>
</reference>
<organism evidence="2">
    <name type="scientific">Albugo laibachii Nc14</name>
    <dbReference type="NCBI Taxonomy" id="890382"/>
    <lineage>
        <taxon>Eukaryota</taxon>
        <taxon>Sar</taxon>
        <taxon>Stramenopiles</taxon>
        <taxon>Oomycota</taxon>
        <taxon>Peronosporomycetes</taxon>
        <taxon>Albuginales</taxon>
        <taxon>Albuginaceae</taxon>
        <taxon>Albugo</taxon>
    </lineage>
</organism>